<dbReference type="GO" id="GO:0005634">
    <property type="term" value="C:nucleus"/>
    <property type="evidence" value="ECO:0007669"/>
    <property type="project" value="UniProtKB-SubCell"/>
</dbReference>
<dbReference type="GO" id="GO:0000981">
    <property type="term" value="F:DNA-binding transcription factor activity, RNA polymerase II-specific"/>
    <property type="evidence" value="ECO:0007669"/>
    <property type="project" value="InterPro"/>
</dbReference>
<dbReference type="SMART" id="SM00066">
    <property type="entry name" value="GAL4"/>
    <property type="match status" value="1"/>
</dbReference>
<evidence type="ECO:0000313" key="8">
    <source>
        <dbReference type="EMBL" id="KAJ9148356.1"/>
    </source>
</evidence>
<evidence type="ECO:0000256" key="5">
    <source>
        <dbReference type="ARBA" id="ARBA00023242"/>
    </source>
</evidence>
<comment type="subcellular location">
    <subcellularLocation>
        <location evidence="1">Nucleus</location>
    </subcellularLocation>
</comment>
<dbReference type="PANTHER" id="PTHR47338">
    <property type="entry name" value="ZN(II)2CYS6 TRANSCRIPTION FACTOR (EUROFUNG)-RELATED"/>
    <property type="match status" value="1"/>
</dbReference>
<keyword evidence="4" id="KW-0804">Transcription</keyword>
<dbReference type="Pfam" id="PF00172">
    <property type="entry name" value="Zn_clus"/>
    <property type="match status" value="1"/>
</dbReference>
<evidence type="ECO:0000256" key="1">
    <source>
        <dbReference type="ARBA" id="ARBA00004123"/>
    </source>
</evidence>
<protein>
    <submittedName>
        <fullName evidence="8">Fungal specific transcription factor</fullName>
    </submittedName>
</protein>
<dbReference type="AlphaFoldDB" id="A0AA38RHD8"/>
<feature type="region of interest" description="Disordered" evidence="6">
    <location>
        <begin position="976"/>
        <end position="997"/>
    </location>
</feature>
<feature type="compositionally biased region" description="Polar residues" evidence="6">
    <location>
        <begin position="50"/>
        <end position="66"/>
    </location>
</feature>
<name>A0AA38RHD8_9PEZI</name>
<keyword evidence="5" id="KW-0539">Nucleus</keyword>
<dbReference type="Gene3D" id="4.10.240.10">
    <property type="entry name" value="Zn(2)-C6 fungal-type DNA-binding domain"/>
    <property type="match status" value="1"/>
</dbReference>
<evidence type="ECO:0000256" key="6">
    <source>
        <dbReference type="SAM" id="MobiDB-lite"/>
    </source>
</evidence>
<dbReference type="Proteomes" id="UP001174694">
    <property type="component" value="Unassembled WGS sequence"/>
</dbReference>
<organism evidence="8 9">
    <name type="scientific">Pleurostoma richardsiae</name>
    <dbReference type="NCBI Taxonomy" id="41990"/>
    <lineage>
        <taxon>Eukaryota</taxon>
        <taxon>Fungi</taxon>
        <taxon>Dikarya</taxon>
        <taxon>Ascomycota</taxon>
        <taxon>Pezizomycotina</taxon>
        <taxon>Sordariomycetes</taxon>
        <taxon>Sordariomycetidae</taxon>
        <taxon>Calosphaeriales</taxon>
        <taxon>Pleurostomataceae</taxon>
        <taxon>Pleurostoma</taxon>
    </lineage>
</organism>
<dbReference type="GO" id="GO:0008270">
    <property type="term" value="F:zinc ion binding"/>
    <property type="evidence" value="ECO:0007669"/>
    <property type="project" value="InterPro"/>
</dbReference>
<keyword evidence="2" id="KW-0479">Metal-binding</keyword>
<dbReference type="InterPro" id="IPR050815">
    <property type="entry name" value="TF_fung"/>
</dbReference>
<evidence type="ECO:0000256" key="2">
    <source>
        <dbReference type="ARBA" id="ARBA00022723"/>
    </source>
</evidence>
<accession>A0AA38RHD8</accession>
<reference evidence="8" key="1">
    <citation type="submission" date="2022-07" db="EMBL/GenBank/DDBJ databases">
        <title>Fungi with potential for degradation of polypropylene.</title>
        <authorList>
            <person name="Gostincar C."/>
        </authorList>
    </citation>
    <scope>NUCLEOTIDE SEQUENCE</scope>
    <source>
        <strain evidence="8">EXF-13308</strain>
    </source>
</reference>
<feature type="region of interest" description="Disordered" evidence="6">
    <location>
        <begin position="1"/>
        <end position="232"/>
    </location>
</feature>
<proteinExistence type="predicted"/>
<dbReference type="Pfam" id="PF04082">
    <property type="entry name" value="Fungal_trans"/>
    <property type="match status" value="1"/>
</dbReference>
<sequence>MGVLSCLEPQYRLPAPDTPPELVSPSSSSYSSRPPEDHSSWNPVAPISPPMSNYDQQSNPDMSSGKSADETQTRRDVSQAAPRQQLPSLSSLFGPPPPVRPAHSPISEHPGPYAATSPLDRPHGSGNNLERSTSSSSYFPSTTPSSYSQPRSVYEPRLDDRSAYQPLNRAPFPGPLSPRPRDSDPNRPDSRSDYGSSSKWSIHQDASRNEYSFGGREPRLFKSPQDRYLPPLAGQKRDLEGAHLDYRDQRPLASSSQNLVQTSPSAASAETIPTKDGLGPKIWTGTHFLPRFVRAAEVPGEGMCYFYDDGSHCKTVIDGEAVNAHWGVTKAGKPRKRLAIACVTCREKKIKCDPDYPRCVQCEKFGRVCKFKNAPRGGHNTSPSSPPVDREESPQRSGSGHGHTPFERPRPSSHSSASVSPRTTMRAPSPIPALPPPKRMRIGYEQQYPPPMVAQQPRNPLPPPIPDKAARAGLPWQQPPPPELPRIHEDVLCRAWQTDPYVSDPQSVTSTTSSFFVHLDSTALRFLPEKAFAAWLLQSAPAHSSKSPEDLMLVYSALALGVALSGGPAGIASEYAQVARYATEHVEGPSLQLVQARIVLSLYYLSLARPSEADDMSSAAIAAASYLQFNLEMEEAQDAAMADFPFGLTRAGYAECRRRTFWACFILERLSGLFPTRATILNPEDVFLRLPAETRLLEDQTDAEMTLFRPHASLPKSLCEEMAIMSWLVRIVEIWGDVMTAFYRAAHRDQIPTLDRELSDIRDKATPRLAAWSSALPEHLVLSNANIEAVPREDRSSLLTMHMVYHATMVKVHRHVHAQSLQEISNRHLGQVATEHAWELLDIICSIERGLLGSNALPSPFTISVLTEVVDVLTAEGVVAEIPALLEKLGAAATVLDMLGSAWEDAKTQRLIVNRRMATLRAVHERTETGGSAVPGVRILAADQDDNDNKEEKQPVGTRWEMLEPLEARLPRKMDRVYHHDGRGGSTAPTVAGPSHT</sequence>
<dbReference type="PANTHER" id="PTHR47338:SF11">
    <property type="entry name" value="ZN(II)2CYS6 TRANSCRIPTION FACTOR (EUROFUNG)"/>
    <property type="match status" value="1"/>
</dbReference>
<gene>
    <name evidence="8" type="ORF">NKR23_g5122</name>
</gene>
<evidence type="ECO:0000256" key="4">
    <source>
        <dbReference type="ARBA" id="ARBA00023163"/>
    </source>
</evidence>
<dbReference type="InterPro" id="IPR036864">
    <property type="entry name" value="Zn2-C6_fun-type_DNA-bd_sf"/>
</dbReference>
<evidence type="ECO:0000256" key="3">
    <source>
        <dbReference type="ARBA" id="ARBA00023015"/>
    </source>
</evidence>
<feature type="compositionally biased region" description="Basic and acidic residues" evidence="6">
    <location>
        <begin position="179"/>
        <end position="192"/>
    </location>
</feature>
<feature type="compositionally biased region" description="Basic and acidic residues" evidence="6">
    <location>
        <begin position="67"/>
        <end position="77"/>
    </location>
</feature>
<feature type="domain" description="Zn(2)-C6 fungal-type" evidence="7">
    <location>
        <begin position="341"/>
        <end position="371"/>
    </location>
</feature>
<feature type="compositionally biased region" description="Low complexity" evidence="6">
    <location>
        <begin position="20"/>
        <end position="33"/>
    </location>
</feature>
<dbReference type="PROSITE" id="PS00463">
    <property type="entry name" value="ZN2_CY6_FUNGAL_1"/>
    <property type="match status" value="1"/>
</dbReference>
<dbReference type="InterPro" id="IPR007219">
    <property type="entry name" value="XnlR_reg_dom"/>
</dbReference>
<dbReference type="EMBL" id="JANBVO010000013">
    <property type="protein sequence ID" value="KAJ9148356.1"/>
    <property type="molecule type" value="Genomic_DNA"/>
</dbReference>
<dbReference type="SUPFAM" id="SSF57701">
    <property type="entry name" value="Zn2/Cys6 DNA-binding domain"/>
    <property type="match status" value="1"/>
</dbReference>
<dbReference type="PROSITE" id="PS50048">
    <property type="entry name" value="ZN2_CY6_FUNGAL_2"/>
    <property type="match status" value="1"/>
</dbReference>
<dbReference type="CDD" id="cd00067">
    <property type="entry name" value="GAL4"/>
    <property type="match status" value="1"/>
</dbReference>
<dbReference type="CDD" id="cd12148">
    <property type="entry name" value="fungal_TF_MHR"/>
    <property type="match status" value="1"/>
</dbReference>
<feature type="compositionally biased region" description="Polar residues" evidence="6">
    <location>
        <begin position="252"/>
        <end position="268"/>
    </location>
</feature>
<keyword evidence="9" id="KW-1185">Reference proteome</keyword>
<evidence type="ECO:0000313" key="9">
    <source>
        <dbReference type="Proteomes" id="UP001174694"/>
    </source>
</evidence>
<evidence type="ECO:0000259" key="7">
    <source>
        <dbReference type="PROSITE" id="PS50048"/>
    </source>
</evidence>
<feature type="region of interest" description="Disordered" evidence="6">
    <location>
        <begin position="252"/>
        <end position="276"/>
    </location>
</feature>
<feature type="compositionally biased region" description="Low complexity" evidence="6">
    <location>
        <begin position="412"/>
        <end position="422"/>
    </location>
</feature>
<comment type="caution">
    <text evidence="8">The sequence shown here is derived from an EMBL/GenBank/DDBJ whole genome shotgun (WGS) entry which is preliminary data.</text>
</comment>
<dbReference type="InterPro" id="IPR001138">
    <property type="entry name" value="Zn2Cys6_DnaBD"/>
</dbReference>
<feature type="region of interest" description="Disordered" evidence="6">
    <location>
        <begin position="373"/>
        <end position="444"/>
    </location>
</feature>
<feature type="compositionally biased region" description="Low complexity" evidence="6">
    <location>
        <begin position="131"/>
        <end position="152"/>
    </location>
</feature>
<dbReference type="GO" id="GO:0003677">
    <property type="term" value="F:DNA binding"/>
    <property type="evidence" value="ECO:0007669"/>
    <property type="project" value="InterPro"/>
</dbReference>
<dbReference type="GO" id="GO:0006351">
    <property type="term" value="P:DNA-templated transcription"/>
    <property type="evidence" value="ECO:0007669"/>
    <property type="project" value="InterPro"/>
</dbReference>
<keyword evidence="3" id="KW-0805">Transcription regulation</keyword>